<dbReference type="PANTHER" id="PTHR24322">
    <property type="entry name" value="PKSB"/>
    <property type="match status" value="1"/>
</dbReference>
<dbReference type="Gene3D" id="3.40.50.720">
    <property type="entry name" value="NAD(P)-binding Rossmann-like Domain"/>
    <property type="match status" value="1"/>
</dbReference>
<dbReference type="GO" id="GO:0016616">
    <property type="term" value="F:oxidoreductase activity, acting on the CH-OH group of donors, NAD or NADP as acceptor"/>
    <property type="evidence" value="ECO:0007669"/>
    <property type="project" value="TreeGrafter"/>
</dbReference>
<reference evidence="1" key="1">
    <citation type="submission" date="2022-08" db="UniProtKB">
        <authorList>
            <consortium name="EnsemblMetazoa"/>
        </authorList>
    </citation>
    <scope>IDENTIFICATION</scope>
    <source>
        <strain evidence="1">Israel</strain>
    </source>
</reference>
<dbReference type="Pfam" id="PF00106">
    <property type="entry name" value="adh_short"/>
    <property type="match status" value="1"/>
</dbReference>
<sequence>MSFREGTPSDIERIIKVNLLSHFWTTREFLKDMIKQKRGHIVGICSGFGLYPGGRSVAYSASKFGVRGFMASLNEELLYNGQSDFIKTTTVFPLLIATRKEVSDLYEKLKMADKMLCLTPNYAAYQTIRAIKNGAELISLPKGLVTYMTFASILPTSIREKIVFGFMEGKIPQIHPKHC</sequence>
<dbReference type="EnsemblMetazoa" id="PPAI001818-RA">
    <property type="protein sequence ID" value="PPAI001818-PA"/>
    <property type="gene ID" value="PPAI001818"/>
</dbReference>
<organism evidence="1 2">
    <name type="scientific">Phlebotomus papatasi</name>
    <name type="common">Sandfly</name>
    <dbReference type="NCBI Taxonomy" id="29031"/>
    <lineage>
        <taxon>Eukaryota</taxon>
        <taxon>Metazoa</taxon>
        <taxon>Ecdysozoa</taxon>
        <taxon>Arthropoda</taxon>
        <taxon>Hexapoda</taxon>
        <taxon>Insecta</taxon>
        <taxon>Pterygota</taxon>
        <taxon>Neoptera</taxon>
        <taxon>Endopterygota</taxon>
        <taxon>Diptera</taxon>
        <taxon>Nematocera</taxon>
        <taxon>Psychodoidea</taxon>
        <taxon>Psychodidae</taxon>
        <taxon>Phlebotomus</taxon>
        <taxon>Phlebotomus</taxon>
    </lineage>
</organism>
<keyword evidence="2" id="KW-1185">Reference proteome</keyword>
<dbReference type="Proteomes" id="UP000092462">
    <property type="component" value="Unassembled WGS sequence"/>
</dbReference>
<dbReference type="EMBL" id="AJVK01023379">
    <property type="status" value="NOT_ANNOTATED_CDS"/>
    <property type="molecule type" value="Genomic_DNA"/>
</dbReference>
<evidence type="ECO:0000313" key="2">
    <source>
        <dbReference type="Proteomes" id="UP000092462"/>
    </source>
</evidence>
<dbReference type="InterPro" id="IPR002347">
    <property type="entry name" value="SDR_fam"/>
</dbReference>
<dbReference type="GO" id="GO:0005811">
    <property type="term" value="C:lipid droplet"/>
    <property type="evidence" value="ECO:0007669"/>
    <property type="project" value="TreeGrafter"/>
</dbReference>
<dbReference type="InterPro" id="IPR036291">
    <property type="entry name" value="NAD(P)-bd_dom_sf"/>
</dbReference>
<dbReference type="SUPFAM" id="SSF51735">
    <property type="entry name" value="NAD(P)-binding Rossmann-fold domains"/>
    <property type="match status" value="1"/>
</dbReference>
<accession>A0A1B0D395</accession>
<name>A0A1B0D395_PHLPP</name>
<protein>
    <submittedName>
        <fullName evidence="1">Uncharacterized protein</fullName>
    </submittedName>
</protein>
<evidence type="ECO:0000313" key="1">
    <source>
        <dbReference type="EnsemblMetazoa" id="PPAI001818-PA"/>
    </source>
</evidence>
<dbReference type="PANTHER" id="PTHR24322:SF748">
    <property type="entry name" value="FI23927P1-RELATED"/>
    <property type="match status" value="1"/>
</dbReference>
<dbReference type="VEuPathDB" id="VectorBase:PPAI001818"/>
<proteinExistence type="predicted"/>
<dbReference type="VEuPathDB" id="VectorBase:PPAPM1_011942"/>
<dbReference type="AlphaFoldDB" id="A0A1B0D395"/>